<gene>
    <name evidence="1" type="ORF">Vadar_015317</name>
</gene>
<dbReference type="Proteomes" id="UP000828048">
    <property type="component" value="Chromosome 1"/>
</dbReference>
<evidence type="ECO:0000313" key="2">
    <source>
        <dbReference type="Proteomes" id="UP000828048"/>
    </source>
</evidence>
<accession>A0ACB7XRX0</accession>
<keyword evidence="2" id="KW-1185">Reference proteome</keyword>
<name>A0ACB7XRX0_9ERIC</name>
<protein>
    <submittedName>
        <fullName evidence="1">Uncharacterized protein</fullName>
    </submittedName>
</protein>
<organism evidence="1 2">
    <name type="scientific">Vaccinium darrowii</name>
    <dbReference type="NCBI Taxonomy" id="229202"/>
    <lineage>
        <taxon>Eukaryota</taxon>
        <taxon>Viridiplantae</taxon>
        <taxon>Streptophyta</taxon>
        <taxon>Embryophyta</taxon>
        <taxon>Tracheophyta</taxon>
        <taxon>Spermatophyta</taxon>
        <taxon>Magnoliopsida</taxon>
        <taxon>eudicotyledons</taxon>
        <taxon>Gunneridae</taxon>
        <taxon>Pentapetalae</taxon>
        <taxon>asterids</taxon>
        <taxon>Ericales</taxon>
        <taxon>Ericaceae</taxon>
        <taxon>Vaccinioideae</taxon>
        <taxon>Vaccinieae</taxon>
        <taxon>Vaccinium</taxon>
    </lineage>
</organism>
<proteinExistence type="predicted"/>
<comment type="caution">
    <text evidence="1">The sequence shown here is derived from an EMBL/GenBank/DDBJ whole genome shotgun (WGS) entry which is preliminary data.</text>
</comment>
<dbReference type="EMBL" id="CM037151">
    <property type="protein sequence ID" value="KAH7843333.1"/>
    <property type="molecule type" value="Genomic_DNA"/>
</dbReference>
<sequence length="328" mass="35287">MKYSKVMNFFIVVIVVVLGIVGDCYGQLQDGYYNNSCPQAEAISRNVTWQYVGANPAMAAKLLRLHFHDCFVRGCEASVLLNSTANNTAEKDSFPNLSLGGFYIIDAIKAALEKACPGIVSCADIVALAARDAVAHQLGYSLWEVQTGRRDGTVSLESEALADLPSPASNFATLKKSFASKNLGVKDLVVLSGGHGIGVAQCFIFGNRVYNFTGKGDSDPSLNATYVAYLKTKCKGEFDSATTVPMVPGSGLTFNNTYYTILKENEGLFTSDVALTTDIYANSVVDDMRANISNFFKEFGNSMRKMGAVGVLTGNQGVIRKQCDVNNS</sequence>
<evidence type="ECO:0000313" key="1">
    <source>
        <dbReference type="EMBL" id="KAH7843333.1"/>
    </source>
</evidence>
<reference evidence="1 2" key="1">
    <citation type="journal article" date="2021" name="Hortic Res">
        <title>High-quality reference genome and annotation aids understanding of berry development for evergreen blueberry (Vaccinium darrowii).</title>
        <authorList>
            <person name="Yu J."/>
            <person name="Hulse-Kemp A.M."/>
            <person name="Babiker E."/>
            <person name="Staton M."/>
        </authorList>
    </citation>
    <scope>NUCLEOTIDE SEQUENCE [LARGE SCALE GENOMIC DNA]</scope>
    <source>
        <strain evidence="2">cv. NJ 8807/NJ 8810</strain>
        <tissue evidence="1">Young leaf</tissue>
    </source>
</reference>